<keyword evidence="3" id="KW-0285">Flavoprotein</keyword>
<evidence type="ECO:0000256" key="3">
    <source>
        <dbReference type="ARBA" id="ARBA00022630"/>
    </source>
</evidence>
<keyword evidence="6" id="KW-0472">Membrane</keyword>
<name>A0A8J2YFH3_9RHOB</name>
<reference evidence="8" key="1">
    <citation type="journal article" date="2014" name="Int. J. Syst. Evol. Microbiol.">
        <title>Complete genome sequence of Corynebacterium casei LMG S-19264T (=DSM 44701T), isolated from a smear-ripened cheese.</title>
        <authorList>
            <consortium name="US DOE Joint Genome Institute (JGI-PGF)"/>
            <person name="Walter F."/>
            <person name="Albersmeier A."/>
            <person name="Kalinowski J."/>
            <person name="Ruckert C."/>
        </authorList>
    </citation>
    <scope>NUCLEOTIDE SEQUENCE</scope>
    <source>
        <strain evidence="8">CCM 7684</strain>
    </source>
</reference>
<keyword evidence="6" id="KW-1133">Transmembrane helix</keyword>
<dbReference type="InterPro" id="IPR036249">
    <property type="entry name" value="Thioredoxin-like_sf"/>
</dbReference>
<reference evidence="8" key="2">
    <citation type="submission" date="2020-09" db="EMBL/GenBank/DDBJ databases">
        <authorList>
            <person name="Sun Q."/>
            <person name="Sedlacek I."/>
        </authorList>
    </citation>
    <scope>NUCLEOTIDE SEQUENCE</scope>
    <source>
        <strain evidence="8">CCM 7684</strain>
    </source>
</reference>
<dbReference type="Proteomes" id="UP000602745">
    <property type="component" value="Unassembled WGS sequence"/>
</dbReference>
<protein>
    <submittedName>
        <fullName evidence="8">3-(3-hydroxyphenyl)propionate hydroxylase</fullName>
    </submittedName>
</protein>
<dbReference type="SUPFAM" id="SSF52833">
    <property type="entry name" value="Thioredoxin-like"/>
    <property type="match status" value="1"/>
</dbReference>
<evidence type="ECO:0000256" key="6">
    <source>
        <dbReference type="SAM" id="Phobius"/>
    </source>
</evidence>
<dbReference type="EMBL" id="BMCP01000001">
    <property type="protein sequence ID" value="GGE32340.1"/>
    <property type="molecule type" value="Genomic_DNA"/>
</dbReference>
<dbReference type="InterPro" id="IPR050641">
    <property type="entry name" value="RIFMO-like"/>
</dbReference>
<keyword evidence="4" id="KW-0274">FAD</keyword>
<keyword evidence="6" id="KW-0812">Transmembrane</keyword>
<evidence type="ECO:0000313" key="9">
    <source>
        <dbReference type="Proteomes" id="UP000602745"/>
    </source>
</evidence>
<comment type="caution">
    <text evidence="8">The sequence shown here is derived from an EMBL/GenBank/DDBJ whole genome shotgun (WGS) entry which is preliminary data.</text>
</comment>
<feature type="region of interest" description="Disordered" evidence="5">
    <location>
        <begin position="399"/>
        <end position="418"/>
    </location>
</feature>
<sequence>MLASYYVHNTHMETGMTNGFAADVLICGAGAAGLTLAIELARRGVSFRLIEKTSKPFPGSRGKGIQPRTQEILEDLGILDKVVAAGGLYPPLREYRDNGSYSEKGTVERAGPTPAEPYHIPLMIPQFITERIMRERLAELGHRVEFGCQLVGLEQDGNGVTARLAGPDGERTVRARYLLGADGGRSFVRGALGIDFPGKTVGVRAIVADVVLSGLDREAWHQFNAGDMERMAAICPLAGTDLFQIQAPVPLAGECDLSADGLGRMIGERTGRSDIQVHSVSWASAYAMNARLADRYRVGRVFLVGDAAHIHPPTGGQGLNTSVQDAYNLGWKLAAVLGGAQDHLLDTYEEERRPVAEAVLGLSTRLLDAQKEGGMPRGREVHQLDIGYPGSLLSQGAAERSGGLRAGSRAPDAPVAGAAGQPSRLFRLFQGPHWTLLVHEAAREPIASRPRLRVHHVGLQGDVIDAGGHVRDAYDLARGECVLIRPDGYIGAIFDADQTAELEAYLVRMGIVCLEEERK</sequence>
<dbReference type="Pfam" id="PF21274">
    <property type="entry name" value="Rng_hyd_C"/>
    <property type="match status" value="1"/>
</dbReference>
<dbReference type="PANTHER" id="PTHR43004">
    <property type="entry name" value="TRK SYSTEM POTASSIUM UPTAKE PROTEIN"/>
    <property type="match status" value="1"/>
</dbReference>
<dbReference type="SUPFAM" id="SSF51905">
    <property type="entry name" value="FAD/NAD(P)-binding domain"/>
    <property type="match status" value="1"/>
</dbReference>
<evidence type="ECO:0000256" key="1">
    <source>
        <dbReference type="ARBA" id="ARBA00001974"/>
    </source>
</evidence>
<dbReference type="PANTHER" id="PTHR43004:SF19">
    <property type="entry name" value="BINDING MONOOXYGENASE, PUTATIVE (JCVI)-RELATED"/>
    <property type="match status" value="1"/>
</dbReference>
<evidence type="ECO:0000256" key="4">
    <source>
        <dbReference type="ARBA" id="ARBA00022827"/>
    </source>
</evidence>
<evidence type="ECO:0000259" key="7">
    <source>
        <dbReference type="Pfam" id="PF01494"/>
    </source>
</evidence>
<dbReference type="NCBIfam" id="NF004832">
    <property type="entry name" value="PRK06184.1"/>
    <property type="match status" value="1"/>
</dbReference>
<dbReference type="InterPro" id="IPR002938">
    <property type="entry name" value="FAD-bd"/>
</dbReference>
<dbReference type="InterPro" id="IPR036188">
    <property type="entry name" value="FAD/NAD-bd_sf"/>
</dbReference>
<dbReference type="Gene3D" id="3.40.30.120">
    <property type="match status" value="1"/>
</dbReference>
<comment type="similarity">
    <text evidence="2">Belongs to the PheA/TfdB FAD monooxygenase family.</text>
</comment>
<dbReference type="Gene3D" id="3.50.50.60">
    <property type="entry name" value="FAD/NAD(P)-binding domain"/>
    <property type="match status" value="1"/>
</dbReference>
<feature type="domain" description="FAD-binding" evidence="7">
    <location>
        <begin position="22"/>
        <end position="360"/>
    </location>
</feature>
<dbReference type="GO" id="GO:0016709">
    <property type="term" value="F:oxidoreductase activity, acting on paired donors, with incorporation or reduction of molecular oxygen, NAD(P)H as one donor, and incorporation of one atom of oxygen"/>
    <property type="evidence" value="ECO:0007669"/>
    <property type="project" value="UniProtKB-ARBA"/>
</dbReference>
<dbReference type="GO" id="GO:0071949">
    <property type="term" value="F:FAD binding"/>
    <property type="evidence" value="ECO:0007669"/>
    <property type="project" value="InterPro"/>
</dbReference>
<comment type="cofactor">
    <cofactor evidence="1">
        <name>FAD</name>
        <dbReference type="ChEBI" id="CHEBI:57692"/>
    </cofactor>
</comment>
<dbReference type="Gene3D" id="3.30.70.2450">
    <property type="match status" value="1"/>
</dbReference>
<feature type="transmembrane region" description="Helical" evidence="6">
    <location>
        <begin position="20"/>
        <end position="41"/>
    </location>
</feature>
<dbReference type="AlphaFoldDB" id="A0A8J2YFH3"/>
<organism evidence="8 9">
    <name type="scientific">Agaricicola taiwanensis</name>
    <dbReference type="NCBI Taxonomy" id="591372"/>
    <lineage>
        <taxon>Bacteria</taxon>
        <taxon>Pseudomonadati</taxon>
        <taxon>Pseudomonadota</taxon>
        <taxon>Alphaproteobacteria</taxon>
        <taxon>Rhodobacterales</taxon>
        <taxon>Paracoccaceae</taxon>
        <taxon>Agaricicola</taxon>
    </lineage>
</organism>
<evidence type="ECO:0000256" key="5">
    <source>
        <dbReference type="SAM" id="MobiDB-lite"/>
    </source>
</evidence>
<evidence type="ECO:0000313" key="8">
    <source>
        <dbReference type="EMBL" id="GGE32340.1"/>
    </source>
</evidence>
<evidence type="ECO:0000256" key="2">
    <source>
        <dbReference type="ARBA" id="ARBA00007801"/>
    </source>
</evidence>
<accession>A0A8J2YFH3</accession>
<proteinExistence type="inferred from homology"/>
<dbReference type="PRINTS" id="PR00420">
    <property type="entry name" value="RNGMNOXGNASE"/>
</dbReference>
<dbReference type="Pfam" id="PF01494">
    <property type="entry name" value="FAD_binding_3"/>
    <property type="match status" value="1"/>
</dbReference>
<gene>
    <name evidence="8" type="primary">mhpA</name>
    <name evidence="8" type="ORF">GCM10007276_06970</name>
</gene>
<keyword evidence="9" id="KW-1185">Reference proteome</keyword>